<dbReference type="PANTHER" id="PTHR43441">
    <property type="entry name" value="RIBOSOMAL-PROTEIN-SERINE ACETYLTRANSFERASE"/>
    <property type="match status" value="1"/>
</dbReference>
<evidence type="ECO:0000313" key="2">
    <source>
        <dbReference type="EMBL" id="KAG2236743.1"/>
    </source>
</evidence>
<dbReference type="Proteomes" id="UP000613177">
    <property type="component" value="Unassembled WGS sequence"/>
</dbReference>
<keyword evidence="3" id="KW-1185">Reference proteome</keyword>
<evidence type="ECO:0000313" key="3">
    <source>
        <dbReference type="Proteomes" id="UP000613177"/>
    </source>
</evidence>
<comment type="caution">
    <text evidence="2">The sequence shown here is derived from an EMBL/GenBank/DDBJ whole genome shotgun (WGS) entry which is preliminary data.</text>
</comment>
<evidence type="ECO:0000259" key="1">
    <source>
        <dbReference type="PROSITE" id="PS51186"/>
    </source>
</evidence>
<proteinExistence type="predicted"/>
<dbReference type="AlphaFoldDB" id="A0A8H7SZ03"/>
<gene>
    <name evidence="2" type="ORF">INT48_006927</name>
</gene>
<accession>A0A8H7SZ03</accession>
<dbReference type="PANTHER" id="PTHR43441:SF2">
    <property type="entry name" value="FAMILY ACETYLTRANSFERASE, PUTATIVE (AFU_ORTHOLOGUE AFUA_7G00850)-RELATED"/>
    <property type="match status" value="1"/>
</dbReference>
<dbReference type="Pfam" id="PF13302">
    <property type="entry name" value="Acetyltransf_3"/>
    <property type="match status" value="1"/>
</dbReference>
<organism evidence="2 3">
    <name type="scientific">Thamnidium elegans</name>
    <dbReference type="NCBI Taxonomy" id="101142"/>
    <lineage>
        <taxon>Eukaryota</taxon>
        <taxon>Fungi</taxon>
        <taxon>Fungi incertae sedis</taxon>
        <taxon>Mucoromycota</taxon>
        <taxon>Mucoromycotina</taxon>
        <taxon>Mucoromycetes</taxon>
        <taxon>Mucorales</taxon>
        <taxon>Mucorineae</taxon>
        <taxon>Mucoraceae</taxon>
        <taxon>Thamnidium</taxon>
    </lineage>
</organism>
<dbReference type="GO" id="GO:1990189">
    <property type="term" value="F:protein N-terminal-serine acetyltransferase activity"/>
    <property type="evidence" value="ECO:0007669"/>
    <property type="project" value="TreeGrafter"/>
</dbReference>
<protein>
    <recommendedName>
        <fullName evidence="1">N-acetyltransferase domain-containing protein</fullName>
    </recommendedName>
</protein>
<dbReference type="EMBL" id="JAEPRE010000013">
    <property type="protein sequence ID" value="KAG2236743.1"/>
    <property type="molecule type" value="Genomic_DNA"/>
</dbReference>
<reference evidence="2" key="1">
    <citation type="submission" date="2021-01" db="EMBL/GenBank/DDBJ databases">
        <title>Metabolic potential, ecology and presence of endohyphal bacteria is reflected in genomic diversity of Mucoromycotina.</title>
        <authorList>
            <person name="Muszewska A."/>
            <person name="Okrasinska A."/>
            <person name="Steczkiewicz K."/>
            <person name="Drgas O."/>
            <person name="Orlowska M."/>
            <person name="Perlinska-Lenart U."/>
            <person name="Aleksandrzak-Piekarczyk T."/>
            <person name="Szatraj K."/>
            <person name="Zielenkiewicz U."/>
            <person name="Pilsyk S."/>
            <person name="Malc E."/>
            <person name="Mieczkowski P."/>
            <person name="Kruszewska J.S."/>
            <person name="Biernat P."/>
            <person name="Pawlowska J."/>
        </authorList>
    </citation>
    <scope>NUCLEOTIDE SEQUENCE</scope>
    <source>
        <strain evidence="2">WA0000018081</strain>
    </source>
</reference>
<dbReference type="PROSITE" id="PS51186">
    <property type="entry name" value="GNAT"/>
    <property type="match status" value="1"/>
</dbReference>
<feature type="domain" description="N-acetyltransferase" evidence="1">
    <location>
        <begin position="19"/>
        <end position="183"/>
    </location>
</feature>
<dbReference type="InterPro" id="IPR051908">
    <property type="entry name" value="Ribosomal_N-acetyltransferase"/>
</dbReference>
<dbReference type="SUPFAM" id="SSF55729">
    <property type="entry name" value="Acyl-CoA N-acyltransferases (Nat)"/>
    <property type="match status" value="1"/>
</dbReference>
<dbReference type="GO" id="GO:0008999">
    <property type="term" value="F:protein-N-terminal-alanine acetyltransferase activity"/>
    <property type="evidence" value="ECO:0007669"/>
    <property type="project" value="TreeGrafter"/>
</dbReference>
<dbReference type="InterPro" id="IPR000182">
    <property type="entry name" value="GNAT_dom"/>
</dbReference>
<dbReference type="Gene3D" id="3.40.630.30">
    <property type="match status" value="1"/>
</dbReference>
<name>A0A8H7SZ03_9FUNG</name>
<dbReference type="InterPro" id="IPR016181">
    <property type="entry name" value="Acyl_CoA_acyltransferase"/>
</dbReference>
<sequence>MPLCEFKNACTDPLEGKYIRLQRLNPEQDYEELYDISHGTPEKLAIWNYLHFPFPYKQPFESIDLFKQFLVDLNETEDWVTFVVVDKKSNRKIGQTSFLNIVPSHKRAEIGGVWYTPEFHGTYANTESTLLLLFHLFENFGFRRAEWKLNADNIPSGKAAAKLGFTAEGVFRQHMLVNGINRDTKWYSMLDSEWEEKKNALFERLGYTDEDKENIFKKNKKL</sequence>